<dbReference type="RefSeq" id="WP_268263868.1">
    <property type="nucleotide sequence ID" value="NZ_JALQCX010000076.1"/>
</dbReference>
<protein>
    <submittedName>
        <fullName evidence="1">Uncharacterized protein</fullName>
    </submittedName>
</protein>
<evidence type="ECO:0000313" key="1">
    <source>
        <dbReference type="EMBL" id="MCK9818265.1"/>
    </source>
</evidence>
<comment type="caution">
    <text evidence="1">The sequence shown here is derived from an EMBL/GenBank/DDBJ whole genome shotgun (WGS) entry which is preliminary data.</text>
</comment>
<evidence type="ECO:0000313" key="2">
    <source>
        <dbReference type="Proteomes" id="UP001155163"/>
    </source>
</evidence>
<proteinExistence type="predicted"/>
<keyword evidence="2" id="KW-1185">Reference proteome</keyword>
<dbReference type="EMBL" id="JALQCX010000076">
    <property type="protein sequence ID" value="MCK9818265.1"/>
    <property type="molecule type" value="Genomic_DNA"/>
</dbReference>
<reference evidence="1 2" key="1">
    <citation type="journal article" date="2022" name="Int. J. Syst. Evol. Microbiol.">
        <title>Pseudomonas aegrilactucae sp. nov. and Pseudomonas morbosilactucae sp. nov., pathogens causing bacterial rot of lettuce in Japan.</title>
        <authorList>
            <person name="Sawada H."/>
            <person name="Fujikawa T."/>
            <person name="Satou M."/>
        </authorList>
    </citation>
    <scope>NUCLEOTIDE SEQUENCE [LARGE SCALE GENOMIC DNA]</scope>
    <source>
        <strain evidence="1 2">MAFF 302046</strain>
    </source>
</reference>
<sequence length="46" mass="4813">MQAVVGAWRWSRANAIITPNTSVDTAPMAVARHKAASTSQGSDTCP</sequence>
<gene>
    <name evidence="1" type="ORF">M1B35_30115</name>
</gene>
<reference evidence="1 2" key="2">
    <citation type="journal article" date="2023" name="Plant Pathol.">
        <title>Dismantling and reorganizing Pseudomonas marginalis sensu#lato.</title>
        <authorList>
            <person name="Sawada H."/>
            <person name="Fujikawa T."/>
            <person name="Satou M."/>
        </authorList>
    </citation>
    <scope>NUCLEOTIDE SEQUENCE [LARGE SCALE GENOMIC DNA]</scope>
    <source>
        <strain evidence="1 2">MAFF 302046</strain>
    </source>
</reference>
<name>A0ABT0JRL1_9PSED</name>
<accession>A0ABT0JRL1</accession>
<dbReference type="Proteomes" id="UP001155163">
    <property type="component" value="Unassembled WGS sequence"/>
</dbReference>
<organism evidence="1 2">
    <name type="scientific">Pseudomonas morbosilactucae</name>
    <dbReference type="NCBI Taxonomy" id="2938197"/>
    <lineage>
        <taxon>Bacteria</taxon>
        <taxon>Pseudomonadati</taxon>
        <taxon>Pseudomonadota</taxon>
        <taxon>Gammaproteobacteria</taxon>
        <taxon>Pseudomonadales</taxon>
        <taxon>Pseudomonadaceae</taxon>
        <taxon>Pseudomonas</taxon>
    </lineage>
</organism>